<dbReference type="Gene3D" id="1.10.150.130">
    <property type="match status" value="1"/>
</dbReference>
<reference evidence="6" key="2">
    <citation type="submission" date="2020-09" db="EMBL/GenBank/DDBJ databases">
        <authorList>
            <person name="Sun Q."/>
            <person name="Kim S."/>
        </authorList>
    </citation>
    <scope>NUCLEOTIDE SEQUENCE</scope>
    <source>
        <strain evidence="6">KCTC 32513</strain>
    </source>
</reference>
<evidence type="ECO:0000256" key="2">
    <source>
        <dbReference type="ARBA" id="ARBA00022908"/>
    </source>
</evidence>
<dbReference type="CDD" id="cd00801">
    <property type="entry name" value="INT_P4_C"/>
    <property type="match status" value="1"/>
</dbReference>
<evidence type="ECO:0000313" key="6">
    <source>
        <dbReference type="EMBL" id="GHB02982.1"/>
    </source>
</evidence>
<dbReference type="PANTHER" id="PTHR30629:SF6">
    <property type="entry name" value="PROPHAGE INTEGRASE INTA-RELATED"/>
    <property type="match status" value="1"/>
</dbReference>
<dbReference type="InterPro" id="IPR053876">
    <property type="entry name" value="Phage_int_M"/>
</dbReference>
<sequence>MTRALNKLSAARAKALRDPGRHSDGAGLYLRIRPSGAKSWIFNYSDNGRRRDLGLGGYSDVTLAQARDRASACRSAMAEGCRPSSALVSRRNVTFEEASRRYIAMRSSDWRSAKTHYKWDMFLERYGKPLMPLACKDIRREDVEAALRPHWIRINHSARYFRSMVESILDYAAVKGWREGDNPARWKGNLEHVLARKKPPTRHNTAVPFDKAPELYSSLLASSRSGPRCAAFVMLTAARNGEARLASRDQIDWDTKVWTIPGEMMKRGREHTVPLSTQAIDLLQAQPVYGWTNLFFPGLRQKPLSDATVRMAIRRVGFSEATAHGLRSTFRDWCGETGVSRELAELALSHAVGNETERAYRRMTALERRRGLMQQWADYLANETRSRSHRACINRFEFQDPTLSKNEMSYHNG</sequence>
<dbReference type="InterPro" id="IPR002104">
    <property type="entry name" value="Integrase_catalytic"/>
</dbReference>
<dbReference type="Proteomes" id="UP000634004">
    <property type="component" value="Unassembled WGS sequence"/>
</dbReference>
<dbReference type="InterPro" id="IPR010998">
    <property type="entry name" value="Integrase_recombinase_N"/>
</dbReference>
<dbReference type="Gene3D" id="1.10.443.10">
    <property type="entry name" value="Intergrase catalytic core"/>
    <property type="match status" value="1"/>
</dbReference>
<evidence type="ECO:0000259" key="5">
    <source>
        <dbReference type="PROSITE" id="PS51898"/>
    </source>
</evidence>
<reference evidence="6" key="1">
    <citation type="journal article" date="2014" name="Int. J. Syst. Evol. Microbiol.">
        <title>Complete genome sequence of Corynebacterium casei LMG S-19264T (=DSM 44701T), isolated from a smear-ripened cheese.</title>
        <authorList>
            <consortium name="US DOE Joint Genome Institute (JGI-PGF)"/>
            <person name="Walter F."/>
            <person name="Albersmeier A."/>
            <person name="Kalinowski J."/>
            <person name="Ruckert C."/>
        </authorList>
    </citation>
    <scope>NUCLEOTIDE SEQUENCE</scope>
    <source>
        <strain evidence="6">KCTC 32513</strain>
    </source>
</reference>
<name>A0A8J3CUD7_9PROT</name>
<keyword evidence="7" id="KW-1185">Reference proteome</keyword>
<evidence type="ECO:0000256" key="4">
    <source>
        <dbReference type="ARBA" id="ARBA00023172"/>
    </source>
</evidence>
<dbReference type="GO" id="GO:0006310">
    <property type="term" value="P:DNA recombination"/>
    <property type="evidence" value="ECO:0007669"/>
    <property type="project" value="UniProtKB-KW"/>
</dbReference>
<dbReference type="AlphaFoldDB" id="A0A8J3CUD7"/>
<dbReference type="PROSITE" id="PS51898">
    <property type="entry name" value="TYR_RECOMBINASE"/>
    <property type="match status" value="1"/>
</dbReference>
<organism evidence="6 7">
    <name type="scientific">Algimonas arctica</name>
    <dbReference type="NCBI Taxonomy" id="1479486"/>
    <lineage>
        <taxon>Bacteria</taxon>
        <taxon>Pseudomonadati</taxon>
        <taxon>Pseudomonadota</taxon>
        <taxon>Alphaproteobacteria</taxon>
        <taxon>Maricaulales</taxon>
        <taxon>Robiginitomaculaceae</taxon>
        <taxon>Algimonas</taxon>
    </lineage>
</organism>
<accession>A0A8J3CUD7</accession>
<keyword evidence="4" id="KW-0233">DNA recombination</keyword>
<dbReference type="InterPro" id="IPR025166">
    <property type="entry name" value="Integrase_DNA_bind_dom"/>
</dbReference>
<feature type="domain" description="Tyr recombinase" evidence="5">
    <location>
        <begin position="202"/>
        <end position="374"/>
    </location>
</feature>
<keyword evidence="3" id="KW-0238">DNA-binding</keyword>
<proteinExistence type="inferred from homology"/>
<dbReference type="GO" id="GO:0003677">
    <property type="term" value="F:DNA binding"/>
    <property type="evidence" value="ECO:0007669"/>
    <property type="project" value="UniProtKB-KW"/>
</dbReference>
<dbReference type="GO" id="GO:0015074">
    <property type="term" value="P:DNA integration"/>
    <property type="evidence" value="ECO:0007669"/>
    <property type="project" value="UniProtKB-KW"/>
</dbReference>
<dbReference type="RefSeq" id="WP_189499352.1">
    <property type="nucleotide sequence ID" value="NZ_BMZH01000015.1"/>
</dbReference>
<comment type="caution">
    <text evidence="6">The sequence shown here is derived from an EMBL/GenBank/DDBJ whole genome shotgun (WGS) entry which is preliminary data.</text>
</comment>
<dbReference type="Gene3D" id="3.30.160.390">
    <property type="entry name" value="Integrase, DNA-binding domain"/>
    <property type="match status" value="1"/>
</dbReference>
<dbReference type="InterPro" id="IPR011010">
    <property type="entry name" value="DNA_brk_join_enz"/>
</dbReference>
<dbReference type="SUPFAM" id="SSF56349">
    <property type="entry name" value="DNA breaking-rejoining enzymes"/>
    <property type="match status" value="1"/>
</dbReference>
<evidence type="ECO:0000313" key="7">
    <source>
        <dbReference type="Proteomes" id="UP000634004"/>
    </source>
</evidence>
<comment type="similarity">
    <text evidence="1">Belongs to the 'phage' integrase family.</text>
</comment>
<dbReference type="PANTHER" id="PTHR30629">
    <property type="entry name" value="PROPHAGE INTEGRASE"/>
    <property type="match status" value="1"/>
</dbReference>
<dbReference type="EMBL" id="BMZH01000015">
    <property type="protein sequence ID" value="GHB02982.1"/>
    <property type="molecule type" value="Genomic_DNA"/>
</dbReference>
<evidence type="ECO:0000256" key="1">
    <source>
        <dbReference type="ARBA" id="ARBA00008857"/>
    </source>
</evidence>
<dbReference type="InterPro" id="IPR013762">
    <property type="entry name" value="Integrase-like_cat_sf"/>
</dbReference>
<dbReference type="InterPro" id="IPR038488">
    <property type="entry name" value="Integrase_DNA-bd_sf"/>
</dbReference>
<evidence type="ECO:0000256" key="3">
    <source>
        <dbReference type="ARBA" id="ARBA00023125"/>
    </source>
</evidence>
<protein>
    <submittedName>
        <fullName evidence="6">Integrase</fullName>
    </submittedName>
</protein>
<dbReference type="Pfam" id="PF22022">
    <property type="entry name" value="Phage_int_M"/>
    <property type="match status" value="1"/>
</dbReference>
<dbReference type="InterPro" id="IPR050808">
    <property type="entry name" value="Phage_Integrase"/>
</dbReference>
<keyword evidence="2" id="KW-0229">DNA integration</keyword>
<dbReference type="Pfam" id="PF00589">
    <property type="entry name" value="Phage_integrase"/>
    <property type="match status" value="1"/>
</dbReference>
<dbReference type="Pfam" id="PF13356">
    <property type="entry name" value="Arm-DNA-bind_3"/>
    <property type="match status" value="1"/>
</dbReference>
<gene>
    <name evidence="6" type="primary">int</name>
    <name evidence="6" type="ORF">GCM10009069_27210</name>
</gene>